<organism evidence="4">
    <name type="scientific">Triticum aestivum</name>
    <name type="common">Wheat</name>
    <dbReference type="NCBI Taxonomy" id="4565"/>
    <lineage>
        <taxon>Eukaryota</taxon>
        <taxon>Viridiplantae</taxon>
        <taxon>Streptophyta</taxon>
        <taxon>Embryophyta</taxon>
        <taxon>Tracheophyta</taxon>
        <taxon>Spermatophyta</taxon>
        <taxon>Magnoliopsida</taxon>
        <taxon>Liliopsida</taxon>
        <taxon>Poales</taxon>
        <taxon>Poaceae</taxon>
        <taxon>BOP clade</taxon>
        <taxon>Pooideae</taxon>
        <taxon>Triticodae</taxon>
        <taxon>Triticeae</taxon>
        <taxon>Triticinae</taxon>
        <taxon>Triticum</taxon>
    </lineage>
</organism>
<dbReference type="Gramene" id="TraesSTA6A03G03264080.1">
    <property type="protein sequence ID" value="TraesSTA6A03G03264080.1"/>
    <property type="gene ID" value="TraesSTA6A03G03264080"/>
</dbReference>
<feature type="region of interest" description="Disordered" evidence="1">
    <location>
        <begin position="458"/>
        <end position="493"/>
    </location>
</feature>
<evidence type="ECO:0000259" key="3">
    <source>
        <dbReference type="Pfam" id="PF23635"/>
    </source>
</evidence>
<dbReference type="Gramene" id="TraesCS6A03G0262400.1">
    <property type="protein sequence ID" value="TraesCS6A03G0262400.1.CDS"/>
    <property type="gene ID" value="TraesCS6A03G0262400"/>
</dbReference>
<evidence type="ECO:0000313" key="4">
    <source>
        <dbReference type="EnsemblPlants" id="TraesCS6A02G111300.1"/>
    </source>
</evidence>
<evidence type="ECO:0000313" key="5">
    <source>
        <dbReference type="Proteomes" id="UP000019116"/>
    </source>
</evidence>
<dbReference type="Gramene" id="TraesCLE_scaffold_070160_01G000200.1">
    <property type="protein sequence ID" value="TraesCLE_scaffold_070160_01G000200.1"/>
    <property type="gene ID" value="TraesCLE_scaffold_070160_01G000200"/>
</dbReference>
<reference evidence="4" key="1">
    <citation type="submission" date="2018-08" db="EMBL/GenBank/DDBJ databases">
        <authorList>
            <person name="Rossello M."/>
        </authorList>
    </citation>
    <scope>NUCLEOTIDE SEQUENCE [LARGE SCALE GENOMIC DNA]</scope>
    <source>
        <strain evidence="4">cv. Chinese Spring</strain>
    </source>
</reference>
<dbReference type="InterPro" id="IPR036047">
    <property type="entry name" value="F-box-like_dom_sf"/>
</dbReference>
<feature type="domain" description="F-box protein AT5G49610-like beta-propeller" evidence="3">
    <location>
        <begin position="182"/>
        <end position="450"/>
    </location>
</feature>
<dbReference type="InterPro" id="IPR056594">
    <property type="entry name" value="AT5G49610-like_b-prop"/>
</dbReference>
<dbReference type="Gramene" id="TraesJAG6A03G03268110.1">
    <property type="protein sequence ID" value="TraesJAG6A03G03268110.1"/>
    <property type="gene ID" value="TraesJAG6A03G03268110"/>
</dbReference>
<dbReference type="Pfam" id="PF23635">
    <property type="entry name" value="Beta-prop_AT5G49610-like"/>
    <property type="match status" value="1"/>
</dbReference>
<sequence>MASAPPPPPPAKCPSAVPTTIQDLDDDLLREVFIRLPALPSLVRAALTCHAFLRAVRSSPAFRRRFRDLHPSPFVGLFIQRLIEKWEPGVPSFDARHRRSDRDFAAAVRGGDFALNGLPNPDGDNEDCGDQDEDSNEAEAEGGSDEEVENNEDEEDSDEEDEKEEEEEEEEEDPSPVWEIERCSDGYVVLFNRRARQIAAYNPLTRALHLFPSPPGIFKSALTFQFHIISSSEEHPGSPPRVVCFYCGYLYASVGVISPGSTEIGWQIFPEPLIPGAVGATGKMVNGSLYWTHPGRLYITVLDTATLEFSRMELPPLLAVEEGSNRDCDFVLGNTKDGRPCIVSPDPWGGCELLVFFWRPDEYDGVERWKLDQEFKLKTIRRLTEIEDDSYVVVHVMDVTDGIVYLRTAYDGYTEVPQLLLSFCLETAELKKICEYDHKLHPYVMAWPPSLVGVHDKGPNDLALSTPSSEGSDVNAGGGPTEPASVPKHNRIT</sequence>
<evidence type="ECO:0000256" key="1">
    <source>
        <dbReference type="SAM" id="MobiDB-lite"/>
    </source>
</evidence>
<proteinExistence type="predicted"/>
<dbReference type="OMA" id="YFWRRED"/>
<dbReference type="Gramene" id="TraesCAD_scaffold_075755_01G000200.1">
    <property type="protein sequence ID" value="TraesCAD_scaffold_075755_01G000200.1"/>
    <property type="gene ID" value="TraesCAD_scaffold_075755_01G000200"/>
</dbReference>
<dbReference type="PaxDb" id="4565-Traes_6AS_FA7234B20.2"/>
<dbReference type="Pfam" id="PF00646">
    <property type="entry name" value="F-box"/>
    <property type="match status" value="1"/>
</dbReference>
<dbReference type="Gramene" id="TraesLAC6A03G03227950.1">
    <property type="protein sequence ID" value="TraesLAC6A03G03227950.1"/>
    <property type="gene ID" value="TraesLAC6A03G03227950"/>
</dbReference>
<dbReference type="RefSeq" id="XP_044407895.1">
    <property type="nucleotide sequence ID" value="XM_044551960.1"/>
</dbReference>
<dbReference type="GeneID" id="123132190"/>
<protein>
    <recommendedName>
        <fullName evidence="6">F-box domain-containing protein</fullName>
    </recommendedName>
</protein>
<dbReference type="InterPro" id="IPR001810">
    <property type="entry name" value="F-box_dom"/>
</dbReference>
<keyword evidence="5" id="KW-1185">Reference proteome</keyword>
<feature type="compositionally biased region" description="Polar residues" evidence="1">
    <location>
        <begin position="463"/>
        <end position="472"/>
    </location>
</feature>
<feature type="domain" description="F-box" evidence="2">
    <location>
        <begin position="21"/>
        <end position="60"/>
    </location>
</feature>
<dbReference type="PANTHER" id="PTHR33207">
    <property type="entry name" value="F-BOX DOMAIN CONTAINING PROTEIN-RELATED"/>
    <property type="match status" value="1"/>
</dbReference>
<dbReference type="EnsemblPlants" id="TraesCS6A02G111300.1">
    <property type="protein sequence ID" value="TraesCS6A02G111300.1"/>
    <property type="gene ID" value="TraesCS6A02G111300"/>
</dbReference>
<dbReference type="Gramene" id="TraesCS6A02G111300.1">
    <property type="protein sequence ID" value="TraesCS6A02G111300.1"/>
    <property type="gene ID" value="TraesCS6A02G111300"/>
</dbReference>
<feature type="compositionally biased region" description="Acidic residues" evidence="1">
    <location>
        <begin position="123"/>
        <end position="174"/>
    </location>
</feature>
<gene>
    <name evidence="4" type="primary">LOC123132190</name>
</gene>
<evidence type="ECO:0008006" key="6">
    <source>
        <dbReference type="Google" id="ProtNLM"/>
    </source>
</evidence>
<dbReference type="Proteomes" id="UP000019116">
    <property type="component" value="Chromosome 6A"/>
</dbReference>
<evidence type="ECO:0000259" key="2">
    <source>
        <dbReference type="Pfam" id="PF00646"/>
    </source>
</evidence>
<dbReference type="Gramene" id="TraesPARA_EIv1.0_1913990.1">
    <property type="protein sequence ID" value="TraesPARA_EIv1.0_1913990.1.CDS"/>
    <property type="gene ID" value="TraesPARA_EIv1.0_1913990"/>
</dbReference>
<dbReference type="Gramene" id="TraesNOR6A03G03304820.1">
    <property type="protein sequence ID" value="TraesNOR6A03G03304820.1"/>
    <property type="gene ID" value="TraesNOR6A03G03304820"/>
</dbReference>
<accession>A0A3B6NMW0</accession>
<dbReference type="SUPFAM" id="SSF81383">
    <property type="entry name" value="F-box domain"/>
    <property type="match status" value="1"/>
</dbReference>
<dbReference type="KEGG" id="taes:123132190"/>
<feature type="region of interest" description="Disordered" evidence="1">
    <location>
        <begin position="112"/>
        <end position="178"/>
    </location>
</feature>
<name>A0A3B6NMW0_WHEAT</name>
<dbReference type="AlphaFoldDB" id="A0A3B6NMW0"/>
<reference evidence="4" key="2">
    <citation type="submission" date="2018-10" db="UniProtKB">
        <authorList>
            <consortium name="EnsemblPlants"/>
        </authorList>
    </citation>
    <scope>IDENTIFICATION</scope>
</reference>